<keyword evidence="1" id="KW-0677">Repeat</keyword>
<dbReference type="Pfam" id="PF17100">
    <property type="entry name" value="NACHT_N"/>
    <property type="match status" value="1"/>
</dbReference>
<evidence type="ECO:0000259" key="5">
    <source>
        <dbReference type="Pfam" id="PF22939"/>
    </source>
</evidence>
<dbReference type="OrthoDB" id="163438at2759"/>
<dbReference type="SUPFAM" id="SSF52540">
    <property type="entry name" value="P-loop containing nucleoside triphosphate hydrolases"/>
    <property type="match status" value="1"/>
</dbReference>
<sequence>MERLRKFKGSLLGKSRKSTGGKVGADEETPSSRATAAASSSSVNASSVTAIVAQPAPSDAAPSLPSCSLDPWTRAYEMFQDRESELATDYKKHLATLQEGPQPNSDLSTPLAVESIVKRLLTDREKKQWQVPLLGKDIKVREQVERLAKFVLWSDEIVKSALSAQPYAALAWSGVSMVLPLLTSGTKQNEAMLKGFNSISDLQVYWRISEKTYLQSSHGQDYRDLVEPLAKLYSHIVEYQARVICHLSSAQLSRAWQDLTVENDWDSSANEVNTLSKICSDCIPPLREQELRQFRDKQLQEIKESQNILSEIRRILEEDGKQSQRLYEDQTERNLLRDLASDYESYKSFNTQRVAGTCEWFFDDDRFGRWRDSSTSSLLWVSAGPGCGKSVLSRALVDEQRLSTHVTTSTVCHFFFKDGDQRRMSSTNALCAILHQLFTKDPTGNLIELALPNYRKNSEKLMENLSELWGILESCAKSSNAGEIICLLDALDECNRDSRMELIEQLKSFYTEQARSPSRPSKLKFLITSRPYDDLEASFRMFSDTATYLRFDGDDKSEQIGREINLVIDARICDIGYGLTDEGRRIISERLKSMENRTYLWLHLTFDIIKQSPSEYSRRQDIEKLLSDLPTQVSDAYEKILSRSKESEKTITLLQIMLAAARPLSLEEANVALTLALEKQWYTSFARFEEDKWHDPESFKIAVKNLCGLLISVYDSQLFFLHQTVREFLTTGADPQNTWKGRFNTYQSHGTLSLSCLRLHHLSRSDTCLNDQKYPFLSYAVSNWLSHYIENKILRDLEESHHSLENLTNSLWNELSRRFGDNHIKIAVIDDGIDATSLAGGQLAAGETFGVDPYGLALAYYMPSENHGTQMVSMIRKVNPFCRFFIGRVGESHRDVVPEIVAEAVRWAIACKVDIILISCDVKTDAHQLREATRKAVGAASNSRTPQPLIFCLSANESADETMFPACYGNAMTVAANNIYGHLRPASRNNADILVPGEDFEADAPVDMKRYVSETISSVAPALAAGIASLALLLLRIHNDDKAALSEFLQKHKMMQVFEKLGNGQSGMQLSQLFGNPGGDDIASRWKIANFS</sequence>
<feature type="compositionally biased region" description="Low complexity" evidence="2">
    <location>
        <begin position="31"/>
        <end position="47"/>
    </location>
</feature>
<evidence type="ECO:0000256" key="1">
    <source>
        <dbReference type="ARBA" id="ARBA00022737"/>
    </source>
</evidence>
<feature type="region of interest" description="Disordered" evidence="2">
    <location>
        <begin position="1"/>
        <end position="47"/>
    </location>
</feature>
<dbReference type="InterPro" id="IPR056884">
    <property type="entry name" value="NPHP3-like_N"/>
</dbReference>
<dbReference type="InterPro" id="IPR054471">
    <property type="entry name" value="GPIID_WHD"/>
</dbReference>
<protein>
    <recommendedName>
        <fullName evidence="9">Peptidase S8/S53 domain-containing protein</fullName>
    </recommendedName>
</protein>
<dbReference type="SUPFAM" id="SSF52743">
    <property type="entry name" value="Subtilisin-like"/>
    <property type="match status" value="1"/>
</dbReference>
<evidence type="ECO:0000259" key="4">
    <source>
        <dbReference type="Pfam" id="PF17100"/>
    </source>
</evidence>
<name>A0A2K0SWW3_9HYPO</name>
<dbReference type="PANTHER" id="PTHR10039">
    <property type="entry name" value="AMELOGENIN"/>
    <property type="match status" value="1"/>
</dbReference>
<evidence type="ECO:0000256" key="2">
    <source>
        <dbReference type="SAM" id="MobiDB-lite"/>
    </source>
</evidence>
<organism evidence="7 8">
    <name type="scientific">Trichoderma gamsii</name>
    <dbReference type="NCBI Taxonomy" id="398673"/>
    <lineage>
        <taxon>Eukaryota</taxon>
        <taxon>Fungi</taxon>
        <taxon>Dikarya</taxon>
        <taxon>Ascomycota</taxon>
        <taxon>Pezizomycotina</taxon>
        <taxon>Sordariomycetes</taxon>
        <taxon>Hypocreomycetidae</taxon>
        <taxon>Hypocreales</taxon>
        <taxon>Hypocreaceae</taxon>
        <taxon>Trichoderma</taxon>
    </lineage>
</organism>
<dbReference type="InterPro" id="IPR027417">
    <property type="entry name" value="P-loop_NTPase"/>
</dbReference>
<evidence type="ECO:0000313" key="7">
    <source>
        <dbReference type="EMBL" id="PNP37769.1"/>
    </source>
</evidence>
<dbReference type="Pfam" id="PF24883">
    <property type="entry name" value="NPHP3_N"/>
    <property type="match status" value="1"/>
</dbReference>
<evidence type="ECO:0000259" key="3">
    <source>
        <dbReference type="Pfam" id="PF00082"/>
    </source>
</evidence>
<dbReference type="InterPro" id="IPR000209">
    <property type="entry name" value="Peptidase_S8/S53_dom"/>
</dbReference>
<dbReference type="InterPro" id="IPR031359">
    <property type="entry name" value="NACHT_N"/>
</dbReference>
<dbReference type="Proteomes" id="UP000236546">
    <property type="component" value="Unassembled WGS sequence"/>
</dbReference>
<evidence type="ECO:0000259" key="6">
    <source>
        <dbReference type="Pfam" id="PF24883"/>
    </source>
</evidence>
<proteinExistence type="predicted"/>
<dbReference type="InterPro" id="IPR036852">
    <property type="entry name" value="Peptidase_S8/S53_dom_sf"/>
</dbReference>
<comment type="caution">
    <text evidence="7">The sequence shown here is derived from an EMBL/GenBank/DDBJ whole genome shotgun (WGS) entry which is preliminary data.</text>
</comment>
<dbReference type="GO" id="GO:0004252">
    <property type="term" value="F:serine-type endopeptidase activity"/>
    <property type="evidence" value="ECO:0007669"/>
    <property type="project" value="InterPro"/>
</dbReference>
<feature type="domain" description="NWD NACHT-NTPase N-terminal" evidence="4">
    <location>
        <begin position="72"/>
        <end position="275"/>
    </location>
</feature>
<feature type="compositionally biased region" description="Basic residues" evidence="2">
    <location>
        <begin position="1"/>
        <end position="19"/>
    </location>
</feature>
<dbReference type="Gene3D" id="3.40.50.300">
    <property type="entry name" value="P-loop containing nucleotide triphosphate hydrolases"/>
    <property type="match status" value="1"/>
</dbReference>
<dbReference type="Pfam" id="PF00082">
    <property type="entry name" value="Peptidase_S8"/>
    <property type="match status" value="1"/>
</dbReference>
<dbReference type="GO" id="GO:0006508">
    <property type="term" value="P:proteolysis"/>
    <property type="evidence" value="ECO:0007669"/>
    <property type="project" value="InterPro"/>
</dbReference>
<dbReference type="AlphaFoldDB" id="A0A2K0SWW3"/>
<evidence type="ECO:0000313" key="8">
    <source>
        <dbReference type="Proteomes" id="UP000236546"/>
    </source>
</evidence>
<dbReference type="Gene3D" id="3.40.50.200">
    <property type="entry name" value="Peptidase S8/S53 domain"/>
    <property type="match status" value="1"/>
</dbReference>
<reference evidence="7 8" key="1">
    <citation type="submission" date="2017-02" db="EMBL/GenBank/DDBJ databases">
        <title>Genomes of Trichoderma spp. with biocontrol activity.</title>
        <authorList>
            <person name="Gardiner D."/>
            <person name="Kazan K."/>
            <person name="Vos C."/>
            <person name="Harvey P."/>
        </authorList>
    </citation>
    <scope>NUCLEOTIDE SEQUENCE [LARGE SCALE GENOMIC DNA]</scope>
    <source>
        <strain evidence="7 8">A5MH</strain>
    </source>
</reference>
<feature type="domain" description="Nephrocystin 3-like N-terminal" evidence="6">
    <location>
        <begin position="356"/>
        <end position="530"/>
    </location>
</feature>
<dbReference type="Pfam" id="PF22939">
    <property type="entry name" value="WHD_GPIID"/>
    <property type="match status" value="1"/>
</dbReference>
<dbReference type="PANTHER" id="PTHR10039:SF17">
    <property type="entry name" value="FUNGAL STAND N-TERMINAL GOODBYE DOMAIN-CONTAINING PROTEIN-RELATED"/>
    <property type="match status" value="1"/>
</dbReference>
<accession>A0A2K0SWW3</accession>
<gene>
    <name evidence="7" type="ORF">TGAMA5MH_10254</name>
</gene>
<feature type="domain" description="GPI inositol-deacylase winged helix" evidence="5">
    <location>
        <begin position="643"/>
        <end position="731"/>
    </location>
</feature>
<dbReference type="EMBL" id="MTYH01000127">
    <property type="protein sequence ID" value="PNP37769.1"/>
    <property type="molecule type" value="Genomic_DNA"/>
</dbReference>
<feature type="domain" description="Peptidase S8/S53" evidence="3">
    <location>
        <begin position="822"/>
        <end position="1032"/>
    </location>
</feature>
<evidence type="ECO:0008006" key="9">
    <source>
        <dbReference type="Google" id="ProtNLM"/>
    </source>
</evidence>